<dbReference type="GO" id="GO:0005509">
    <property type="term" value="F:calcium ion binding"/>
    <property type="evidence" value="ECO:0007669"/>
    <property type="project" value="InterPro"/>
</dbReference>
<evidence type="ECO:0000256" key="2">
    <source>
        <dbReference type="SAM" id="SignalP"/>
    </source>
</evidence>
<accession>A0A369ALR1</accession>
<evidence type="ECO:0000313" key="4">
    <source>
        <dbReference type="EMBL" id="RCX09216.1"/>
    </source>
</evidence>
<organism evidence="4 5">
    <name type="scientific">Extensimonas vulgaris</name>
    <dbReference type="NCBI Taxonomy" id="1031594"/>
    <lineage>
        <taxon>Bacteria</taxon>
        <taxon>Pseudomonadati</taxon>
        <taxon>Pseudomonadota</taxon>
        <taxon>Betaproteobacteria</taxon>
        <taxon>Burkholderiales</taxon>
        <taxon>Comamonadaceae</taxon>
        <taxon>Extensimonas</taxon>
    </lineage>
</organism>
<comment type="caution">
    <text evidence="4">The sequence shown here is derived from an EMBL/GenBank/DDBJ whole genome shotgun (WGS) entry which is preliminary data.</text>
</comment>
<feature type="chain" id="PRO_5017067442" evidence="2">
    <location>
        <begin position="23"/>
        <end position="129"/>
    </location>
</feature>
<dbReference type="InterPro" id="IPR002048">
    <property type="entry name" value="EF_hand_dom"/>
</dbReference>
<evidence type="ECO:0000256" key="1">
    <source>
        <dbReference type="SAM" id="MobiDB-lite"/>
    </source>
</evidence>
<dbReference type="CDD" id="cd00051">
    <property type="entry name" value="EFh"/>
    <property type="match status" value="1"/>
</dbReference>
<dbReference type="SUPFAM" id="SSF47473">
    <property type="entry name" value="EF-hand"/>
    <property type="match status" value="1"/>
</dbReference>
<dbReference type="EMBL" id="QPJU01000006">
    <property type="protein sequence ID" value="RCX09216.1"/>
    <property type="molecule type" value="Genomic_DNA"/>
</dbReference>
<dbReference type="InterPro" id="IPR011992">
    <property type="entry name" value="EF-hand-dom_pair"/>
</dbReference>
<feature type="compositionally biased region" description="Low complexity" evidence="1">
    <location>
        <begin position="28"/>
        <end position="50"/>
    </location>
</feature>
<sequence>MRTLFRLLPALALACISASVCADPGAQPAAEAPGTSASAAAASASNAATPSRGELKALRQFQLLDANGDGKLSRAEVALFPPLAAAFDEADSNHDGFVTPDEIRVFSAKYRAERERAKAAKQAQEQAQQ</sequence>
<dbReference type="OrthoDB" id="5461251at2"/>
<dbReference type="Pfam" id="PF13202">
    <property type="entry name" value="EF-hand_5"/>
    <property type="match status" value="2"/>
</dbReference>
<proteinExistence type="predicted"/>
<dbReference type="PROSITE" id="PS00018">
    <property type="entry name" value="EF_HAND_1"/>
    <property type="match status" value="2"/>
</dbReference>
<name>A0A369ALR1_9BURK</name>
<dbReference type="PROSITE" id="PS50222">
    <property type="entry name" value="EF_HAND_2"/>
    <property type="match status" value="1"/>
</dbReference>
<feature type="region of interest" description="Disordered" evidence="1">
    <location>
        <begin position="24"/>
        <end position="50"/>
    </location>
</feature>
<feature type="domain" description="EF-hand" evidence="3">
    <location>
        <begin position="52"/>
        <end position="87"/>
    </location>
</feature>
<keyword evidence="2" id="KW-0732">Signal</keyword>
<dbReference type="AlphaFoldDB" id="A0A369ALR1"/>
<dbReference type="InterPro" id="IPR018247">
    <property type="entry name" value="EF_Hand_1_Ca_BS"/>
</dbReference>
<dbReference type="Gene3D" id="1.10.238.10">
    <property type="entry name" value="EF-hand"/>
    <property type="match status" value="1"/>
</dbReference>
<gene>
    <name evidence="4" type="ORF">DFR45_106104</name>
</gene>
<evidence type="ECO:0000259" key="3">
    <source>
        <dbReference type="PROSITE" id="PS50222"/>
    </source>
</evidence>
<dbReference type="Proteomes" id="UP000252174">
    <property type="component" value="Unassembled WGS sequence"/>
</dbReference>
<keyword evidence="5" id="KW-1185">Reference proteome</keyword>
<reference evidence="4 5" key="1">
    <citation type="submission" date="2018-07" db="EMBL/GenBank/DDBJ databases">
        <title>Genomic Encyclopedia of Type Strains, Phase IV (KMG-IV): sequencing the most valuable type-strain genomes for metagenomic binning, comparative biology and taxonomic classification.</title>
        <authorList>
            <person name="Goeker M."/>
        </authorList>
    </citation>
    <scope>NUCLEOTIDE SEQUENCE [LARGE SCALE GENOMIC DNA]</scope>
    <source>
        <strain evidence="4 5">DSM 100911</strain>
    </source>
</reference>
<dbReference type="RefSeq" id="WP_114483642.1">
    <property type="nucleotide sequence ID" value="NZ_QPJU01000006.1"/>
</dbReference>
<feature type="signal peptide" evidence="2">
    <location>
        <begin position="1"/>
        <end position="22"/>
    </location>
</feature>
<evidence type="ECO:0000313" key="5">
    <source>
        <dbReference type="Proteomes" id="UP000252174"/>
    </source>
</evidence>
<protein>
    <submittedName>
        <fullName evidence="4">EF hand domain-containing protein</fullName>
    </submittedName>
</protein>